<keyword evidence="1" id="KW-0040">ANK repeat</keyword>
<evidence type="ECO:0000256" key="2">
    <source>
        <dbReference type="SAM" id="MobiDB-lite"/>
    </source>
</evidence>
<organism evidence="3 4">
    <name type="scientific">Obba rivulosa</name>
    <dbReference type="NCBI Taxonomy" id="1052685"/>
    <lineage>
        <taxon>Eukaryota</taxon>
        <taxon>Fungi</taxon>
        <taxon>Dikarya</taxon>
        <taxon>Basidiomycota</taxon>
        <taxon>Agaricomycotina</taxon>
        <taxon>Agaricomycetes</taxon>
        <taxon>Polyporales</taxon>
        <taxon>Gelatoporiaceae</taxon>
        <taxon>Obba</taxon>
    </lineage>
</organism>
<feature type="repeat" description="ANK" evidence="1">
    <location>
        <begin position="176"/>
        <end position="208"/>
    </location>
</feature>
<dbReference type="PROSITE" id="PS50297">
    <property type="entry name" value="ANK_REP_REGION"/>
    <property type="match status" value="1"/>
</dbReference>
<dbReference type="InterPro" id="IPR002110">
    <property type="entry name" value="Ankyrin_rpt"/>
</dbReference>
<dbReference type="PROSITE" id="PS50088">
    <property type="entry name" value="ANK_REPEAT"/>
    <property type="match status" value="1"/>
</dbReference>
<evidence type="ECO:0000256" key="1">
    <source>
        <dbReference type="PROSITE-ProRule" id="PRU00023"/>
    </source>
</evidence>
<dbReference type="EMBL" id="KV722336">
    <property type="protein sequence ID" value="OCH95440.1"/>
    <property type="molecule type" value="Genomic_DNA"/>
</dbReference>
<proteinExistence type="predicted"/>
<dbReference type="AlphaFoldDB" id="A0A8E2DTA6"/>
<gene>
    <name evidence="3" type="ORF">OBBRIDRAFT_883992</name>
</gene>
<name>A0A8E2DTA6_9APHY</name>
<sequence>MPEAASAIDLRECTVTFGVEDRTPSFLHGGLVQRISMEVLHPTYRTISTPGALEIWRRYECSEKGLFFKIAERDEPGPLHEEKNHFRRIGATEFLAFSPKPDYPSRQISSANDDQVKWWRPVNQGEPRDKSSWKRYHEEHYPLHFHILVLFNEPAESYVRSDFAENPETISKKDEQGFTPVYLAAAVFDIPALRALLELGSDLNVGGTDEEFLRRDSWDCTCRRCVGGWLSPRLSWRIQDLVVRLYEQIPLLVEIRPNVTKTLYDGRRILFDVVSQVLLELGGNVDGLATTTELTRRPMDRVSGKAWWDMVLRVFLQVLTYGPWIPTSRTEIRLNSGWNVSRAAFPNKSGSGNDHRSLGKNPKCLPRRWNSSRFRSAPMTANMS</sequence>
<dbReference type="OrthoDB" id="2753421at2759"/>
<evidence type="ECO:0000313" key="4">
    <source>
        <dbReference type="Proteomes" id="UP000250043"/>
    </source>
</evidence>
<reference evidence="3 4" key="1">
    <citation type="submission" date="2016-07" db="EMBL/GenBank/DDBJ databases">
        <title>Draft genome of the white-rot fungus Obba rivulosa 3A-2.</title>
        <authorList>
            <consortium name="DOE Joint Genome Institute"/>
            <person name="Miettinen O."/>
            <person name="Riley R."/>
            <person name="Acob R."/>
            <person name="Barry K."/>
            <person name="Cullen D."/>
            <person name="De Vries R."/>
            <person name="Hainaut M."/>
            <person name="Hatakka A."/>
            <person name="Henrissat B."/>
            <person name="Hilden K."/>
            <person name="Kuo R."/>
            <person name="Labutti K."/>
            <person name="Lipzen A."/>
            <person name="Makela M.R."/>
            <person name="Sandor L."/>
            <person name="Spatafora J.W."/>
            <person name="Grigoriev I.V."/>
            <person name="Hibbett D.S."/>
        </authorList>
    </citation>
    <scope>NUCLEOTIDE SEQUENCE [LARGE SCALE GENOMIC DNA]</scope>
    <source>
        <strain evidence="3 4">3A-2</strain>
    </source>
</reference>
<keyword evidence="4" id="KW-1185">Reference proteome</keyword>
<accession>A0A8E2DTA6</accession>
<feature type="region of interest" description="Disordered" evidence="2">
    <location>
        <begin position="345"/>
        <end position="369"/>
    </location>
</feature>
<protein>
    <submittedName>
        <fullName evidence="3">Uncharacterized protein</fullName>
    </submittedName>
</protein>
<evidence type="ECO:0000313" key="3">
    <source>
        <dbReference type="EMBL" id="OCH95440.1"/>
    </source>
</evidence>
<dbReference type="Proteomes" id="UP000250043">
    <property type="component" value="Unassembled WGS sequence"/>
</dbReference>